<dbReference type="RefSeq" id="WP_074655113.1">
    <property type="nucleotide sequence ID" value="NZ_FNSD01000001.1"/>
</dbReference>
<feature type="chain" id="PRO_5010384379" evidence="1">
    <location>
        <begin position="27"/>
        <end position="451"/>
    </location>
</feature>
<protein>
    <submittedName>
        <fullName evidence="2">Uncharacterized protein</fullName>
    </submittedName>
</protein>
<dbReference type="AlphaFoldDB" id="A0A1H4S1V3"/>
<feature type="signal peptide" evidence="1">
    <location>
        <begin position="1"/>
        <end position="26"/>
    </location>
</feature>
<dbReference type="OrthoDB" id="107519at2"/>
<dbReference type="Proteomes" id="UP000182409">
    <property type="component" value="Unassembled WGS sequence"/>
</dbReference>
<evidence type="ECO:0000313" key="3">
    <source>
        <dbReference type="Proteomes" id="UP000182409"/>
    </source>
</evidence>
<dbReference type="EMBL" id="FNSD01000001">
    <property type="protein sequence ID" value="SEC38175.1"/>
    <property type="molecule type" value="Genomic_DNA"/>
</dbReference>
<accession>A0A1H4S1V3</accession>
<organism evidence="2 3">
    <name type="scientific">Terriglobus roseus</name>
    <dbReference type="NCBI Taxonomy" id="392734"/>
    <lineage>
        <taxon>Bacteria</taxon>
        <taxon>Pseudomonadati</taxon>
        <taxon>Acidobacteriota</taxon>
        <taxon>Terriglobia</taxon>
        <taxon>Terriglobales</taxon>
        <taxon>Acidobacteriaceae</taxon>
        <taxon>Terriglobus</taxon>
    </lineage>
</organism>
<evidence type="ECO:0000256" key="1">
    <source>
        <dbReference type="SAM" id="SignalP"/>
    </source>
</evidence>
<evidence type="ECO:0000313" key="2">
    <source>
        <dbReference type="EMBL" id="SEC38175.1"/>
    </source>
</evidence>
<keyword evidence="1" id="KW-0732">Signal</keyword>
<reference evidence="2 3" key="1">
    <citation type="submission" date="2016-10" db="EMBL/GenBank/DDBJ databases">
        <authorList>
            <person name="de Groot N.N."/>
        </authorList>
    </citation>
    <scope>NUCLEOTIDE SEQUENCE [LARGE SCALE GENOMIC DNA]</scope>
    <source>
        <strain evidence="2 3">AB35.6</strain>
    </source>
</reference>
<proteinExistence type="predicted"/>
<gene>
    <name evidence="2" type="ORF">SAMN05443244_3321</name>
</gene>
<name>A0A1H4S1V3_9BACT</name>
<sequence>MLLTGRTHTRLFVAAVATLLCLPALRAEDVTAAKPAPTPAITLPLDIMGYRPITSSASLRAGYTNATINFIDSKHLLLTYTAKKLIPRSAEQREGDDDHFVRAVVISLPDGKVLREAEWRVHDRASYLWPLANGHFLLRIRGDFYSLDPLGSFNKEHLGQRTLLESDDELQALEFSPERDLMLVETSPPLKIGDDPAEAKDRPVSATFYRLAVDETGAVRLGNRGRAISKDPFSLAFTSMGVLQTVREDRTHWGFDFHTFAGKNIELAGFTSTCRPRSIFVSDAEFYAYGCRGGEDRKLMGGFNLLAEAKWVFTTDDAPLWLSVDMAPDTGRFAVRNTLTTVGMQGSDRPDADEIRGQEIRVYSGRAGEELLRVTSSPVQRPGGNFALSSDGLQLAVLNGLHVEIYRLPPLSPADVKLHERERDALVPMRPSADLNVAAALTRTVAPSDDH</sequence>